<dbReference type="PANTHER" id="PTHR14516:SF2">
    <property type="entry name" value="NON-HOMOLOGOUS END JOINING FACTOR IFFO1"/>
    <property type="match status" value="1"/>
</dbReference>
<feature type="region of interest" description="Disordered" evidence="1">
    <location>
        <begin position="109"/>
        <end position="170"/>
    </location>
</feature>
<reference evidence="2 3" key="1">
    <citation type="journal article" date="2018" name="Nat. Ecol. Evol.">
        <title>Shark genomes provide insights into elasmobranch evolution and the origin of vertebrates.</title>
        <authorList>
            <person name="Hara Y"/>
            <person name="Yamaguchi K"/>
            <person name="Onimaru K"/>
            <person name="Kadota M"/>
            <person name="Koyanagi M"/>
            <person name="Keeley SD"/>
            <person name="Tatsumi K"/>
            <person name="Tanaka K"/>
            <person name="Motone F"/>
            <person name="Kageyama Y"/>
            <person name="Nozu R"/>
            <person name="Adachi N"/>
            <person name="Nishimura O"/>
            <person name="Nakagawa R"/>
            <person name="Tanegashima C"/>
            <person name="Kiyatake I"/>
            <person name="Matsumoto R"/>
            <person name="Murakumo K"/>
            <person name="Nishida K"/>
            <person name="Terakita A"/>
            <person name="Kuratani S"/>
            <person name="Sato K"/>
            <person name="Hyodo S Kuraku.S."/>
        </authorList>
    </citation>
    <scope>NUCLEOTIDE SEQUENCE [LARGE SCALE GENOMIC DNA]</scope>
</reference>
<dbReference type="STRING" id="137246.A0A401TQS8"/>
<feature type="compositionally biased region" description="Low complexity" evidence="1">
    <location>
        <begin position="1"/>
        <end position="13"/>
    </location>
</feature>
<evidence type="ECO:0000256" key="1">
    <source>
        <dbReference type="SAM" id="MobiDB-lite"/>
    </source>
</evidence>
<keyword evidence="3" id="KW-1185">Reference proteome</keyword>
<accession>A0A401TQS8</accession>
<dbReference type="PANTHER" id="PTHR14516">
    <property type="entry name" value="1-PYRROLINE-5-CARBOXYLATE DEHYDROGENASE FAMILY MEMBER"/>
    <property type="match status" value="1"/>
</dbReference>
<feature type="region of interest" description="Disordered" evidence="1">
    <location>
        <begin position="1"/>
        <end position="67"/>
    </location>
</feature>
<proteinExistence type="predicted"/>
<dbReference type="EMBL" id="BEZZ01140614">
    <property type="protein sequence ID" value="GCC44962.1"/>
    <property type="molecule type" value="Genomic_DNA"/>
</dbReference>
<dbReference type="Proteomes" id="UP000287033">
    <property type="component" value="Unassembled WGS sequence"/>
</dbReference>
<evidence type="ECO:0008006" key="4">
    <source>
        <dbReference type="Google" id="ProtNLM"/>
    </source>
</evidence>
<protein>
    <recommendedName>
        <fullName evidence="4">IF rod domain-containing protein</fullName>
    </recommendedName>
</protein>
<evidence type="ECO:0000313" key="2">
    <source>
        <dbReference type="EMBL" id="GCC44962.1"/>
    </source>
</evidence>
<feature type="compositionally biased region" description="Basic and acidic residues" evidence="1">
    <location>
        <begin position="109"/>
        <end position="132"/>
    </location>
</feature>
<dbReference type="AlphaFoldDB" id="A0A401TQS8"/>
<gene>
    <name evidence="2" type="ORF">chiPu_0028799</name>
</gene>
<feature type="non-terminal residue" evidence="2">
    <location>
        <position position="1"/>
    </location>
</feature>
<evidence type="ECO:0000313" key="3">
    <source>
        <dbReference type="Proteomes" id="UP000287033"/>
    </source>
</evidence>
<sequence>QPPSPGLTLGLSDPPSPPPAAPAPSSSSSASSATSLCPGLRLLSPSEGGGAPPLVDPGPPEAYPHGAALRNDLGSNISVLKTLNLRFRCFLAKVHGLERRNRALEAELLRERTRSGPGEDARPPAPATRDRAVQTGPDRPQASGLVANPGLGGVARPQASGLGSGPGLGGLARPQASGLVANPGLGGVARPQASGLVANPGLGGVARPQASGLGWNPGLRGVARPQASGLGWGLGADGVGVQTDTVTPELRALHNVLANVKRERDELRVR</sequence>
<organism evidence="2 3">
    <name type="scientific">Chiloscyllium punctatum</name>
    <name type="common">Brownbanded bambooshark</name>
    <name type="synonym">Hemiscyllium punctatum</name>
    <dbReference type="NCBI Taxonomy" id="137246"/>
    <lineage>
        <taxon>Eukaryota</taxon>
        <taxon>Metazoa</taxon>
        <taxon>Chordata</taxon>
        <taxon>Craniata</taxon>
        <taxon>Vertebrata</taxon>
        <taxon>Chondrichthyes</taxon>
        <taxon>Elasmobranchii</taxon>
        <taxon>Galeomorphii</taxon>
        <taxon>Galeoidea</taxon>
        <taxon>Orectolobiformes</taxon>
        <taxon>Hemiscylliidae</taxon>
        <taxon>Chiloscyllium</taxon>
    </lineage>
</organism>
<dbReference type="OrthoDB" id="9946830at2759"/>
<comment type="caution">
    <text evidence="2">The sequence shown here is derived from an EMBL/GenBank/DDBJ whole genome shotgun (WGS) entry which is preliminary data.</text>
</comment>
<name>A0A401TQS8_CHIPU</name>
<feature type="compositionally biased region" description="Low complexity" evidence="1">
    <location>
        <begin position="23"/>
        <end position="38"/>
    </location>
</feature>